<proteinExistence type="predicted"/>
<feature type="region of interest" description="Disordered" evidence="5">
    <location>
        <begin position="302"/>
        <end position="337"/>
    </location>
</feature>
<comment type="caution">
    <text evidence="7">The sequence shown here is derived from an EMBL/GenBank/DDBJ whole genome shotgun (WGS) entry which is preliminary data.</text>
</comment>
<evidence type="ECO:0000313" key="7">
    <source>
        <dbReference type="EMBL" id="THH14531.1"/>
    </source>
</evidence>
<dbReference type="Pfam" id="PF13639">
    <property type="entry name" value="zf-RING_2"/>
    <property type="match status" value="1"/>
</dbReference>
<keyword evidence="1" id="KW-0479">Metal-binding</keyword>
<gene>
    <name evidence="7" type="ORF">EW146_g5809</name>
</gene>
<dbReference type="OrthoDB" id="8062037at2759"/>
<dbReference type="SUPFAM" id="SSF57850">
    <property type="entry name" value="RING/U-box"/>
    <property type="match status" value="1"/>
</dbReference>
<organism evidence="7 8">
    <name type="scientific">Bondarzewia mesenterica</name>
    <dbReference type="NCBI Taxonomy" id="1095465"/>
    <lineage>
        <taxon>Eukaryota</taxon>
        <taxon>Fungi</taxon>
        <taxon>Dikarya</taxon>
        <taxon>Basidiomycota</taxon>
        <taxon>Agaricomycotina</taxon>
        <taxon>Agaricomycetes</taxon>
        <taxon>Russulales</taxon>
        <taxon>Bondarzewiaceae</taxon>
        <taxon>Bondarzewia</taxon>
    </lineage>
</organism>
<dbReference type="AlphaFoldDB" id="A0A4S4LSF1"/>
<feature type="region of interest" description="Disordered" evidence="5">
    <location>
        <begin position="137"/>
        <end position="288"/>
    </location>
</feature>
<sequence>MDNNHNHQHPAGFLSNIFSFDAQNAIHNLLSGTVPQPQASSATDIGSQAAPDRNNDTPAQEASPHTSASSHYLFSQVHPTFQAESSHDLDIDADMPPLIPSAPTPSEMIDLDDVAMPELQPLPQPAHNAFELGNEAEDAHSEGHGSMPDLESVSNSSEEGHNSLSDGGSSERDALDVEMNLGDNDGDWTDDDSDVSMSMPTLQPFPSSDRHVTVEDVPEDDDRPHNADTTRQGSVPPQSAESQPSHTTHTHDQRDEHHHRHQVPPRRAPRMRSHTFTTGQGSLPPFRTLFGPLFANAMAQQQGTAGTTPVHQGANPDPQPNGSAANPSANLPRSVPGIPSMTITVEVPVFQVPLNQPANAAAAPQPPNAPAAPQPQQQGPLPGPPPGFDFRFYGRQDGATDIGGGFPGDFMTFNELLQLLGLGQGAFFNMMPEDDREDPERAKRLVAGLEEVPMGLVKRMEHLDTEGGEGQGCAICWERLSGEEDHQENSWNTPDAHLAAEFEHDVSSPALISEQHPSSTEIQNVEPASTLPNIVALPCSHVFHSACLIPWFSRPRQTTCPACRFNIDPDNLTYTPRSRRRNSAPPTGQQQEQQTTGAAGSQATQPIGPQATNTLASEPTGPVPQQQVPPPSIFEFGIMHPFPPEHTNAPPQAPADVPPAGFPPQQQMPLPPMFQFGHLPLPIPVHIPQPQPQSQNQTQQQPQSGPAPPPPPFPPSLNDFIPFQPMNVGPDGAWFSWSGTIPIGHPPNNTTNTANQNATGGQGHGSNQSQSPPEKRPWTPPPAPGPTLRQRVEQRERDASWRCDDISCGVGPSDDDPLPVAIVSENGRKRIVLKPFNQEGDRVCAHQFHPACLVSAERVAGWGHEEDEEVIQAEKNAGEMAVHQVEVSCPVCRAVGAVSSEEWEEGRRALA</sequence>
<feature type="compositionally biased region" description="Polar residues" evidence="5">
    <location>
        <begin position="32"/>
        <end position="46"/>
    </location>
</feature>
<feature type="region of interest" description="Disordered" evidence="5">
    <location>
        <begin position="738"/>
        <end position="800"/>
    </location>
</feature>
<keyword evidence="8" id="KW-1185">Reference proteome</keyword>
<feature type="compositionally biased region" description="Low complexity" evidence="5">
    <location>
        <begin position="692"/>
        <end position="704"/>
    </location>
</feature>
<feature type="compositionally biased region" description="Pro residues" evidence="5">
    <location>
        <begin position="705"/>
        <end position="715"/>
    </location>
</feature>
<feature type="compositionally biased region" description="Polar residues" evidence="5">
    <location>
        <begin position="56"/>
        <end position="70"/>
    </location>
</feature>
<evidence type="ECO:0000256" key="5">
    <source>
        <dbReference type="SAM" id="MobiDB-lite"/>
    </source>
</evidence>
<dbReference type="InterPro" id="IPR001841">
    <property type="entry name" value="Znf_RING"/>
</dbReference>
<feature type="compositionally biased region" description="Low complexity" evidence="5">
    <location>
        <begin position="584"/>
        <end position="606"/>
    </location>
</feature>
<feature type="compositionally biased region" description="Polar residues" evidence="5">
    <location>
        <begin position="229"/>
        <end position="245"/>
    </location>
</feature>
<evidence type="ECO:0000256" key="2">
    <source>
        <dbReference type="ARBA" id="ARBA00022771"/>
    </source>
</evidence>
<feature type="region of interest" description="Disordered" evidence="5">
    <location>
        <begin position="679"/>
        <end position="725"/>
    </location>
</feature>
<dbReference type="EMBL" id="SGPL01000270">
    <property type="protein sequence ID" value="THH14531.1"/>
    <property type="molecule type" value="Genomic_DNA"/>
</dbReference>
<feature type="region of interest" description="Disordered" evidence="5">
    <location>
        <begin position="358"/>
        <end position="399"/>
    </location>
</feature>
<feature type="domain" description="RING-type" evidence="6">
    <location>
        <begin position="473"/>
        <end position="564"/>
    </location>
</feature>
<dbReference type="SMART" id="SM00184">
    <property type="entry name" value="RING"/>
    <property type="match status" value="1"/>
</dbReference>
<dbReference type="GO" id="GO:0008270">
    <property type="term" value="F:zinc ion binding"/>
    <property type="evidence" value="ECO:0007669"/>
    <property type="project" value="UniProtKB-KW"/>
</dbReference>
<feature type="compositionally biased region" description="Polar residues" evidence="5">
    <location>
        <begin position="195"/>
        <end position="206"/>
    </location>
</feature>
<reference evidence="7 8" key="1">
    <citation type="submission" date="2019-02" db="EMBL/GenBank/DDBJ databases">
        <title>Genome sequencing of the rare red list fungi Bondarzewia mesenterica.</title>
        <authorList>
            <person name="Buettner E."/>
            <person name="Kellner H."/>
        </authorList>
    </citation>
    <scope>NUCLEOTIDE SEQUENCE [LARGE SCALE GENOMIC DNA]</scope>
    <source>
        <strain evidence="7 8">DSM 108281</strain>
    </source>
</reference>
<keyword evidence="2 4" id="KW-0863">Zinc-finger</keyword>
<protein>
    <recommendedName>
        <fullName evidence="6">RING-type domain-containing protein</fullName>
    </recommendedName>
</protein>
<feature type="compositionally biased region" description="Acidic residues" evidence="5">
    <location>
        <begin position="184"/>
        <end position="194"/>
    </location>
</feature>
<dbReference type="PROSITE" id="PS50089">
    <property type="entry name" value="ZF_RING_2"/>
    <property type="match status" value="1"/>
</dbReference>
<evidence type="ECO:0000259" key="6">
    <source>
        <dbReference type="PROSITE" id="PS50089"/>
    </source>
</evidence>
<feature type="compositionally biased region" description="Basic residues" evidence="5">
    <location>
        <begin position="257"/>
        <end position="273"/>
    </location>
</feature>
<dbReference type="InterPro" id="IPR013083">
    <property type="entry name" value="Znf_RING/FYVE/PHD"/>
</dbReference>
<feature type="compositionally biased region" description="Pro residues" evidence="5">
    <location>
        <begin position="364"/>
        <end position="373"/>
    </location>
</feature>
<feature type="region of interest" description="Disordered" evidence="5">
    <location>
        <begin position="562"/>
        <end position="665"/>
    </location>
</feature>
<dbReference type="Proteomes" id="UP000310158">
    <property type="component" value="Unassembled WGS sequence"/>
</dbReference>
<feature type="compositionally biased region" description="Basic and acidic residues" evidence="5">
    <location>
        <begin position="790"/>
        <end position="800"/>
    </location>
</feature>
<feature type="compositionally biased region" description="Polar residues" evidence="5">
    <location>
        <begin position="320"/>
        <end position="331"/>
    </location>
</feature>
<feature type="compositionally biased region" description="Pro residues" evidence="5">
    <location>
        <begin position="651"/>
        <end position="662"/>
    </location>
</feature>
<dbReference type="Gene3D" id="3.30.40.10">
    <property type="entry name" value="Zinc/RING finger domain, C3HC4 (zinc finger)"/>
    <property type="match status" value="1"/>
</dbReference>
<evidence type="ECO:0000256" key="1">
    <source>
        <dbReference type="ARBA" id="ARBA00022723"/>
    </source>
</evidence>
<accession>A0A4S4LSF1</accession>
<evidence type="ECO:0000256" key="3">
    <source>
        <dbReference type="ARBA" id="ARBA00022833"/>
    </source>
</evidence>
<feature type="compositionally biased region" description="Low complexity" evidence="5">
    <location>
        <begin position="748"/>
        <end position="771"/>
    </location>
</feature>
<name>A0A4S4LSF1_9AGAM</name>
<keyword evidence="3" id="KW-0862">Zinc</keyword>
<evidence type="ECO:0000256" key="4">
    <source>
        <dbReference type="PROSITE-ProRule" id="PRU00175"/>
    </source>
</evidence>
<feature type="compositionally biased region" description="Polar residues" evidence="5">
    <location>
        <begin position="152"/>
        <end position="168"/>
    </location>
</feature>
<dbReference type="PANTHER" id="PTHR45969">
    <property type="entry name" value="RING ZINC FINGER PROTEIN-RELATED"/>
    <property type="match status" value="1"/>
</dbReference>
<evidence type="ECO:0000313" key="8">
    <source>
        <dbReference type="Proteomes" id="UP000310158"/>
    </source>
</evidence>
<feature type="region of interest" description="Disordered" evidence="5">
    <location>
        <begin position="32"/>
        <end position="70"/>
    </location>
</feature>
<feature type="compositionally biased region" description="Pro residues" evidence="5">
    <location>
        <begin position="681"/>
        <end position="691"/>
    </location>
</feature>